<dbReference type="GO" id="GO:0106300">
    <property type="term" value="P:protein-DNA covalent cross-linking repair"/>
    <property type="evidence" value="ECO:0007669"/>
    <property type="project" value="InterPro"/>
</dbReference>
<dbReference type="Pfam" id="PF02586">
    <property type="entry name" value="SRAP"/>
    <property type="match status" value="1"/>
</dbReference>
<dbReference type="InterPro" id="IPR003738">
    <property type="entry name" value="SRAP"/>
</dbReference>
<dbReference type="SUPFAM" id="SSF143081">
    <property type="entry name" value="BB1717-like"/>
    <property type="match status" value="1"/>
</dbReference>
<evidence type="ECO:0000256" key="6">
    <source>
        <dbReference type="ARBA" id="ARBA00023125"/>
    </source>
</evidence>
<dbReference type="InterPro" id="IPR036590">
    <property type="entry name" value="SRAP-like"/>
</dbReference>
<proteinExistence type="inferred from homology"/>
<evidence type="ECO:0000256" key="3">
    <source>
        <dbReference type="ARBA" id="ARBA00022763"/>
    </source>
</evidence>
<evidence type="ECO:0000256" key="7">
    <source>
        <dbReference type="ARBA" id="ARBA00023239"/>
    </source>
</evidence>
<keyword evidence="4" id="KW-0378">Hydrolase</keyword>
<evidence type="ECO:0000256" key="1">
    <source>
        <dbReference type="ARBA" id="ARBA00008136"/>
    </source>
</evidence>
<dbReference type="PANTHER" id="PTHR13604">
    <property type="entry name" value="DC12-RELATED"/>
    <property type="match status" value="1"/>
</dbReference>
<evidence type="ECO:0000313" key="8">
    <source>
        <dbReference type="EMBL" id="KKO06088.1"/>
    </source>
</evidence>
<reference evidence="8" key="1">
    <citation type="journal article" date="2015" name="Nature">
        <title>Complex archaea that bridge the gap between prokaryotes and eukaryotes.</title>
        <authorList>
            <person name="Spang A."/>
            <person name="Saw J.H."/>
            <person name="Jorgensen S.L."/>
            <person name="Zaremba-Niedzwiedzka K."/>
            <person name="Martijn J."/>
            <person name="Lind A.E."/>
            <person name="van Eijk R."/>
            <person name="Schleper C."/>
            <person name="Guy L."/>
            <person name="Ettema T.J."/>
        </authorList>
    </citation>
    <scope>NUCLEOTIDE SEQUENCE</scope>
</reference>
<dbReference type="GO" id="GO:0008233">
    <property type="term" value="F:peptidase activity"/>
    <property type="evidence" value="ECO:0007669"/>
    <property type="project" value="UniProtKB-KW"/>
</dbReference>
<keyword evidence="5" id="KW-0190">Covalent protein-DNA linkage</keyword>
<dbReference type="GO" id="GO:0016829">
    <property type="term" value="F:lyase activity"/>
    <property type="evidence" value="ECO:0007669"/>
    <property type="project" value="UniProtKB-KW"/>
</dbReference>
<dbReference type="EMBL" id="LAZR01000017">
    <property type="protein sequence ID" value="KKO06088.1"/>
    <property type="molecule type" value="Genomic_DNA"/>
</dbReference>
<sequence>MYFKISNTAQMKEIERDVNAMFKYPKLYTPQVVISGSAEATIPIVTMDDPNAISLAIWGLLPSSFKDDWGLFQRLTNTLTIPVRNSEIDIWYHDSFMNRRCIIPVTGFFTSVLKNGEIYPYHVSNKNGGMLYLAGIYTILEDGFITSSLLTGPLEKEIVSYQNLVDYMPIIIDHKDKGEWLSGDTIMERALEIAQPPHKTALEIRPIAKNLFNQDISYDSMLSPYEYPEN</sequence>
<evidence type="ECO:0008006" key="9">
    <source>
        <dbReference type="Google" id="ProtNLM"/>
    </source>
</evidence>
<name>A0A0F9W1K0_9ZZZZ</name>
<evidence type="ECO:0000256" key="4">
    <source>
        <dbReference type="ARBA" id="ARBA00022801"/>
    </source>
</evidence>
<keyword evidence="3" id="KW-0227">DNA damage</keyword>
<protein>
    <recommendedName>
        <fullName evidence="9">Abasic site processing protein</fullName>
    </recommendedName>
</protein>
<dbReference type="GO" id="GO:0006508">
    <property type="term" value="P:proteolysis"/>
    <property type="evidence" value="ECO:0007669"/>
    <property type="project" value="UniProtKB-KW"/>
</dbReference>
<evidence type="ECO:0000256" key="5">
    <source>
        <dbReference type="ARBA" id="ARBA00023124"/>
    </source>
</evidence>
<keyword evidence="2" id="KW-0645">Protease</keyword>
<gene>
    <name evidence="8" type="ORF">LCGC14_0071010</name>
</gene>
<keyword evidence="6" id="KW-0238">DNA-binding</keyword>
<dbReference type="PANTHER" id="PTHR13604:SF0">
    <property type="entry name" value="ABASIC SITE PROCESSING PROTEIN HMCES"/>
    <property type="match status" value="1"/>
</dbReference>
<dbReference type="AlphaFoldDB" id="A0A0F9W1K0"/>
<organism evidence="8">
    <name type="scientific">marine sediment metagenome</name>
    <dbReference type="NCBI Taxonomy" id="412755"/>
    <lineage>
        <taxon>unclassified sequences</taxon>
        <taxon>metagenomes</taxon>
        <taxon>ecological metagenomes</taxon>
    </lineage>
</organism>
<comment type="similarity">
    <text evidence="1">Belongs to the SOS response-associated peptidase family.</text>
</comment>
<dbReference type="Gene3D" id="3.90.1680.10">
    <property type="entry name" value="SOS response associated peptidase-like"/>
    <property type="match status" value="1"/>
</dbReference>
<dbReference type="GO" id="GO:0003697">
    <property type="term" value="F:single-stranded DNA binding"/>
    <property type="evidence" value="ECO:0007669"/>
    <property type="project" value="InterPro"/>
</dbReference>
<evidence type="ECO:0000256" key="2">
    <source>
        <dbReference type="ARBA" id="ARBA00022670"/>
    </source>
</evidence>
<comment type="caution">
    <text evidence="8">The sequence shown here is derived from an EMBL/GenBank/DDBJ whole genome shotgun (WGS) entry which is preliminary data.</text>
</comment>
<accession>A0A0F9W1K0</accession>
<keyword evidence="7" id="KW-0456">Lyase</keyword>